<dbReference type="RefSeq" id="WP_013922543.1">
    <property type="nucleotide sequence ID" value="NC_015696.1"/>
</dbReference>
<evidence type="ECO:0000313" key="1">
    <source>
        <dbReference type="EMBL" id="AEI35703.1"/>
    </source>
</evidence>
<gene>
    <name evidence="1" type="ordered locus">F7308_0776</name>
</gene>
<dbReference type="InterPro" id="IPR011990">
    <property type="entry name" value="TPR-like_helical_dom_sf"/>
</dbReference>
<proteinExistence type="predicted"/>
<reference evidence="1" key="1">
    <citation type="submission" date="2011-05" db="EMBL/GenBank/DDBJ databases">
        <authorList>
            <person name="Kuske C.R."/>
            <person name="Challacombe J.F."/>
            <person name="Siddaramappa S."/>
            <person name="Petersen J.M."/>
            <person name="Bruce D.C."/>
        </authorList>
    </citation>
    <scope>NUCLEOTIDE SEQUENCE</scope>
    <source>
        <strain evidence="1">TX077308</strain>
    </source>
</reference>
<evidence type="ECO:0000313" key="2">
    <source>
        <dbReference type="Proteomes" id="UP000000490"/>
    </source>
</evidence>
<protein>
    <submittedName>
        <fullName evidence="1">Uncharacterized protein</fullName>
    </submittedName>
</protein>
<dbReference type="EMBL" id="CP002872">
    <property type="protein sequence ID" value="AEI35703.1"/>
    <property type="molecule type" value="Genomic_DNA"/>
</dbReference>
<name>A0ABM5M962_FRAST</name>
<organism evidence="1 2">
    <name type="scientific">Francisella salina</name>
    <dbReference type="NCBI Taxonomy" id="573569"/>
    <lineage>
        <taxon>Bacteria</taxon>
        <taxon>Pseudomonadati</taxon>
        <taxon>Pseudomonadota</taxon>
        <taxon>Gammaproteobacteria</taxon>
        <taxon>Thiotrichales</taxon>
        <taxon>Francisellaceae</taxon>
        <taxon>Francisella</taxon>
    </lineage>
</organism>
<keyword evidence="2" id="KW-1185">Reference proteome</keyword>
<accession>A0ABM5M962</accession>
<sequence>MIKKKKFSLEDFKSELNNFKTKKAPFFEIEQYILSCINKHPAEEINIEGAVFSELKDAYTKEVLSYGEEFVKANPKNDKYKNVLADRYKKLGNIKRHNELLGIKELSSNEFKTKLADFKSKKVAFTEIQKYIAEQLKQYPSNEIEIKGAVFSELKDAYTKEVLSYGEEFVKANPKNDRYKNVLADRYKKLGNIKRHNELLGIKELLSDEFKAKLADFKSKKVAFTEIQKYIAEQLKQYPSNEIEIKGAVFSELKDAYTKEVLSYGEEFVKANPKNDRYKNVLADRYKKLGNIKRYNELLGIKEFSITDIKNELLVLKDLKPDFSDIEKYIDNILKSHPDKMVIIKVMFYAMFKDLYPNQIEKYRKLV</sequence>
<dbReference type="SUPFAM" id="SSF48452">
    <property type="entry name" value="TPR-like"/>
    <property type="match status" value="1"/>
</dbReference>
<dbReference type="Proteomes" id="UP000000490">
    <property type="component" value="Chromosome"/>
</dbReference>